<feature type="transmembrane region" description="Helical" evidence="1">
    <location>
        <begin position="43"/>
        <end position="64"/>
    </location>
</feature>
<evidence type="ECO:0000313" key="3">
    <source>
        <dbReference type="Proteomes" id="UP000189735"/>
    </source>
</evidence>
<evidence type="ECO:0000313" key="2">
    <source>
        <dbReference type="EMBL" id="SKA91035.1"/>
    </source>
</evidence>
<keyword evidence="1" id="KW-1133">Transmembrane helix</keyword>
<name>A0A1T4XPM7_9MICO</name>
<keyword evidence="1" id="KW-0812">Transmembrane</keyword>
<feature type="transmembrane region" description="Helical" evidence="1">
    <location>
        <begin position="12"/>
        <end position="31"/>
    </location>
</feature>
<dbReference type="AlphaFoldDB" id="A0A1T4XPM7"/>
<dbReference type="EMBL" id="FUYG01000003">
    <property type="protein sequence ID" value="SKA91035.1"/>
    <property type="molecule type" value="Genomic_DNA"/>
</dbReference>
<sequence>MPSRGLRYGRSVFATALFVALVVAGWGFVSLLGETDVVVDPDVGPIIVPVSVAVSATAVLFALASPRWSEVTVKGLGAVLGPSAVLALGAVAVQLATLGVLQFVATGRLTALLLVIAAQAPTPYTIVVIGAAFVAAVGLALLGAGQGRASWPWEKEGD</sequence>
<proteinExistence type="predicted"/>
<keyword evidence="1" id="KW-0472">Membrane</keyword>
<gene>
    <name evidence="2" type="ORF">SAMN06295879_1418</name>
</gene>
<evidence type="ECO:0000256" key="1">
    <source>
        <dbReference type="SAM" id="Phobius"/>
    </source>
</evidence>
<accession>A0A1T4XPM7</accession>
<feature type="transmembrane region" description="Helical" evidence="1">
    <location>
        <begin position="124"/>
        <end position="145"/>
    </location>
</feature>
<dbReference type="RefSeq" id="WP_078713871.1">
    <property type="nucleotide sequence ID" value="NZ_FUYG01000003.1"/>
</dbReference>
<dbReference type="Proteomes" id="UP000189735">
    <property type="component" value="Unassembled WGS sequence"/>
</dbReference>
<reference evidence="3" key="1">
    <citation type="submission" date="2017-02" db="EMBL/GenBank/DDBJ databases">
        <authorList>
            <person name="Varghese N."/>
            <person name="Submissions S."/>
        </authorList>
    </citation>
    <scope>NUCLEOTIDE SEQUENCE [LARGE SCALE GENOMIC DNA]</scope>
    <source>
        <strain evidence="3">VKM Ac-2052</strain>
    </source>
</reference>
<organism evidence="2 3">
    <name type="scientific">Agreia bicolorata</name>
    <dbReference type="NCBI Taxonomy" id="110935"/>
    <lineage>
        <taxon>Bacteria</taxon>
        <taxon>Bacillati</taxon>
        <taxon>Actinomycetota</taxon>
        <taxon>Actinomycetes</taxon>
        <taxon>Micrococcales</taxon>
        <taxon>Microbacteriaceae</taxon>
        <taxon>Agreia</taxon>
    </lineage>
</organism>
<feature type="transmembrane region" description="Helical" evidence="1">
    <location>
        <begin position="76"/>
        <end position="104"/>
    </location>
</feature>
<protein>
    <submittedName>
        <fullName evidence="2">Uncharacterized protein</fullName>
    </submittedName>
</protein>